<protein>
    <submittedName>
        <fullName evidence="6">Transcriptional regulator, LysR family</fullName>
    </submittedName>
</protein>
<evidence type="ECO:0000256" key="2">
    <source>
        <dbReference type="ARBA" id="ARBA00023015"/>
    </source>
</evidence>
<reference evidence="6" key="1">
    <citation type="submission" date="2008-01" db="EMBL/GenBank/DDBJ databases">
        <title>Complete sequence of Shewanella halifaxensis HAW-EB4.</title>
        <authorList>
            <consortium name="US DOE Joint Genome Institute"/>
            <person name="Copeland A."/>
            <person name="Lucas S."/>
            <person name="Lapidus A."/>
            <person name="Glavina del Rio T."/>
            <person name="Dalin E."/>
            <person name="Tice H."/>
            <person name="Bruce D."/>
            <person name="Goodwin L."/>
            <person name="Pitluck S."/>
            <person name="Sims D."/>
            <person name="Brettin T."/>
            <person name="Detter J.C."/>
            <person name="Han C."/>
            <person name="Kuske C.R."/>
            <person name="Schmutz J."/>
            <person name="Larimer F."/>
            <person name="Land M."/>
            <person name="Hauser L."/>
            <person name="Kyrpides N."/>
            <person name="Kim E."/>
            <person name="Zhao J.-S."/>
            <person name="Richardson P."/>
        </authorList>
    </citation>
    <scope>NUCLEOTIDE SEQUENCE [LARGE SCALE GENOMIC DNA]</scope>
    <source>
        <strain evidence="6">HAW-EB4</strain>
    </source>
</reference>
<keyword evidence="2" id="KW-0805">Transcription regulation</keyword>
<dbReference type="PROSITE" id="PS50931">
    <property type="entry name" value="HTH_LYSR"/>
    <property type="match status" value="1"/>
</dbReference>
<dbReference type="KEGG" id="shl:Shal_1885"/>
<proteinExistence type="inferred from homology"/>
<dbReference type="InterPro" id="IPR036388">
    <property type="entry name" value="WH-like_DNA-bd_sf"/>
</dbReference>
<comment type="similarity">
    <text evidence="1">Belongs to the LysR transcriptional regulatory family.</text>
</comment>
<sequence length="183" mass="20759">MEREIDLNLLKMLVLLNKYRNMKLVGRKLGKTESAISKSLSRLREHTNDKLFVRGAAGLEPTEFTSSLIPKITQALDLIDDAFLSTQFDPKEYKKPITIALNGITFESNGTEIYQKVHSSFPNAEIRLQSWSNSTKELIIEGEIDIGIQLFDASLNQSISKYCIEMKLDLWCTNLMENLSGVK</sequence>
<evidence type="ECO:0000256" key="3">
    <source>
        <dbReference type="ARBA" id="ARBA00023125"/>
    </source>
</evidence>
<gene>
    <name evidence="6" type="ordered locus">Shal_1885</name>
</gene>
<feature type="domain" description="HTH lysR-type" evidence="5">
    <location>
        <begin position="5"/>
        <end position="62"/>
    </location>
</feature>
<dbReference type="STRING" id="458817.Shal_1885"/>
<dbReference type="InterPro" id="IPR000847">
    <property type="entry name" value="LysR_HTH_N"/>
</dbReference>
<dbReference type="Proteomes" id="UP000001317">
    <property type="component" value="Chromosome"/>
</dbReference>
<dbReference type="RefSeq" id="WP_012276982.1">
    <property type="nucleotide sequence ID" value="NC_010334.1"/>
</dbReference>
<dbReference type="Gene3D" id="1.10.10.10">
    <property type="entry name" value="Winged helix-like DNA-binding domain superfamily/Winged helix DNA-binding domain"/>
    <property type="match status" value="1"/>
</dbReference>
<dbReference type="InterPro" id="IPR050389">
    <property type="entry name" value="LysR-type_TF"/>
</dbReference>
<keyword evidence="3" id="KW-0238">DNA-binding</keyword>
<dbReference type="PANTHER" id="PTHR30118:SF15">
    <property type="entry name" value="TRANSCRIPTIONAL REGULATORY PROTEIN"/>
    <property type="match status" value="1"/>
</dbReference>
<dbReference type="AlphaFoldDB" id="B0TRN2"/>
<dbReference type="Pfam" id="PF00126">
    <property type="entry name" value="HTH_1"/>
    <property type="match status" value="1"/>
</dbReference>
<dbReference type="EMBL" id="CP000931">
    <property type="protein sequence ID" value="ABZ76450.1"/>
    <property type="molecule type" value="Genomic_DNA"/>
</dbReference>
<dbReference type="HOGENOM" id="CLU_039613_39_6_6"/>
<evidence type="ECO:0000313" key="6">
    <source>
        <dbReference type="EMBL" id="ABZ76450.1"/>
    </source>
</evidence>
<evidence type="ECO:0000259" key="5">
    <source>
        <dbReference type="PROSITE" id="PS50931"/>
    </source>
</evidence>
<dbReference type="eggNOG" id="COG0583">
    <property type="taxonomic scope" value="Bacteria"/>
</dbReference>
<dbReference type="GO" id="GO:0003677">
    <property type="term" value="F:DNA binding"/>
    <property type="evidence" value="ECO:0007669"/>
    <property type="project" value="UniProtKB-KW"/>
</dbReference>
<organism evidence="6 7">
    <name type="scientific">Shewanella halifaxensis (strain HAW-EB4)</name>
    <dbReference type="NCBI Taxonomy" id="458817"/>
    <lineage>
        <taxon>Bacteria</taxon>
        <taxon>Pseudomonadati</taxon>
        <taxon>Pseudomonadota</taxon>
        <taxon>Gammaproteobacteria</taxon>
        <taxon>Alteromonadales</taxon>
        <taxon>Shewanellaceae</taxon>
        <taxon>Shewanella</taxon>
    </lineage>
</organism>
<dbReference type="InterPro" id="IPR036390">
    <property type="entry name" value="WH_DNA-bd_sf"/>
</dbReference>
<dbReference type="GO" id="GO:0003700">
    <property type="term" value="F:DNA-binding transcription factor activity"/>
    <property type="evidence" value="ECO:0007669"/>
    <property type="project" value="InterPro"/>
</dbReference>
<dbReference type="OrthoDB" id="6395715at2"/>
<keyword evidence="7" id="KW-1185">Reference proteome</keyword>
<evidence type="ECO:0000256" key="1">
    <source>
        <dbReference type="ARBA" id="ARBA00009437"/>
    </source>
</evidence>
<evidence type="ECO:0000256" key="4">
    <source>
        <dbReference type="ARBA" id="ARBA00023163"/>
    </source>
</evidence>
<keyword evidence="4" id="KW-0804">Transcription</keyword>
<accession>B0TRN2</accession>
<dbReference type="PANTHER" id="PTHR30118">
    <property type="entry name" value="HTH-TYPE TRANSCRIPTIONAL REGULATOR LEUO-RELATED"/>
    <property type="match status" value="1"/>
</dbReference>
<name>B0TRN2_SHEHH</name>
<dbReference type="SUPFAM" id="SSF46785">
    <property type="entry name" value="Winged helix' DNA-binding domain"/>
    <property type="match status" value="1"/>
</dbReference>
<evidence type="ECO:0000313" key="7">
    <source>
        <dbReference type="Proteomes" id="UP000001317"/>
    </source>
</evidence>